<proteinExistence type="predicted"/>
<sequence>MALDILVGPASKDHELELLEQMQTTLENDPQAQLFMWCRIILNLKVKLMS</sequence>
<reference evidence="1 2" key="1">
    <citation type="submission" date="2018-06" db="EMBL/GenBank/DDBJ databases">
        <authorList>
            <consortium name="Pathogen Informatics"/>
            <person name="Doyle S."/>
        </authorList>
    </citation>
    <scope>NUCLEOTIDE SEQUENCE [LARGE SCALE GENOMIC DNA]</scope>
    <source>
        <strain evidence="1 2">NCTC13645</strain>
    </source>
</reference>
<dbReference type="Proteomes" id="UP000254621">
    <property type="component" value="Unassembled WGS sequence"/>
</dbReference>
<gene>
    <name evidence="1" type="ORF">NCTC13645_02001</name>
</gene>
<dbReference type="EMBL" id="UHIV01000005">
    <property type="protein sequence ID" value="SUP60880.1"/>
    <property type="molecule type" value="Genomic_DNA"/>
</dbReference>
<name>A0A380P6P6_WEIVI</name>
<dbReference type="AlphaFoldDB" id="A0A380P6P6"/>
<evidence type="ECO:0000313" key="1">
    <source>
        <dbReference type="EMBL" id="SUP60880.1"/>
    </source>
</evidence>
<organism evidence="1 2">
    <name type="scientific">Weissella viridescens</name>
    <name type="common">Lactobacillus viridescens</name>
    <dbReference type="NCBI Taxonomy" id="1629"/>
    <lineage>
        <taxon>Bacteria</taxon>
        <taxon>Bacillati</taxon>
        <taxon>Bacillota</taxon>
        <taxon>Bacilli</taxon>
        <taxon>Lactobacillales</taxon>
        <taxon>Lactobacillaceae</taxon>
        <taxon>Weissella</taxon>
    </lineage>
</organism>
<protein>
    <submittedName>
        <fullName evidence="1">Uncharacterized protein</fullName>
    </submittedName>
</protein>
<accession>A0A380P6P6</accession>
<evidence type="ECO:0000313" key="2">
    <source>
        <dbReference type="Proteomes" id="UP000254621"/>
    </source>
</evidence>